<feature type="non-terminal residue" evidence="1">
    <location>
        <position position="77"/>
    </location>
</feature>
<reference evidence="1 2" key="1">
    <citation type="journal article" date="2018" name="Front. Plant Sci.">
        <title>Red Clover (Trifolium pratense) and Zigzag Clover (T. medium) - A Picture of Genomic Similarities and Differences.</title>
        <authorList>
            <person name="Dluhosova J."/>
            <person name="Istvanek J."/>
            <person name="Nedelnik J."/>
            <person name="Repkova J."/>
        </authorList>
    </citation>
    <scope>NUCLEOTIDE SEQUENCE [LARGE SCALE GENOMIC DNA]</scope>
    <source>
        <strain evidence="2">cv. 10/8</strain>
        <tissue evidence="1">Leaf</tissue>
    </source>
</reference>
<dbReference type="AlphaFoldDB" id="A0A392TY79"/>
<dbReference type="EMBL" id="LXQA010668786">
    <property type="protein sequence ID" value="MCI65066.1"/>
    <property type="molecule type" value="Genomic_DNA"/>
</dbReference>
<accession>A0A392TY79</accession>
<proteinExistence type="predicted"/>
<keyword evidence="2" id="KW-1185">Reference proteome</keyword>
<sequence length="77" mass="8718">MVHDKLEGSLNGMTPIYCMHAPKKDKELNPVSQPQEFFIPTLEELVRKEVMKLFETGMTNGVIESLRVNPVDATSRT</sequence>
<evidence type="ECO:0000313" key="2">
    <source>
        <dbReference type="Proteomes" id="UP000265520"/>
    </source>
</evidence>
<protein>
    <submittedName>
        <fullName evidence="1">Uncharacterized protein</fullName>
    </submittedName>
</protein>
<dbReference type="Proteomes" id="UP000265520">
    <property type="component" value="Unassembled WGS sequence"/>
</dbReference>
<organism evidence="1 2">
    <name type="scientific">Trifolium medium</name>
    <dbReference type="NCBI Taxonomy" id="97028"/>
    <lineage>
        <taxon>Eukaryota</taxon>
        <taxon>Viridiplantae</taxon>
        <taxon>Streptophyta</taxon>
        <taxon>Embryophyta</taxon>
        <taxon>Tracheophyta</taxon>
        <taxon>Spermatophyta</taxon>
        <taxon>Magnoliopsida</taxon>
        <taxon>eudicotyledons</taxon>
        <taxon>Gunneridae</taxon>
        <taxon>Pentapetalae</taxon>
        <taxon>rosids</taxon>
        <taxon>fabids</taxon>
        <taxon>Fabales</taxon>
        <taxon>Fabaceae</taxon>
        <taxon>Papilionoideae</taxon>
        <taxon>50 kb inversion clade</taxon>
        <taxon>NPAAA clade</taxon>
        <taxon>Hologalegina</taxon>
        <taxon>IRL clade</taxon>
        <taxon>Trifolieae</taxon>
        <taxon>Trifolium</taxon>
    </lineage>
</organism>
<evidence type="ECO:0000313" key="1">
    <source>
        <dbReference type="EMBL" id="MCI65066.1"/>
    </source>
</evidence>
<comment type="caution">
    <text evidence="1">The sequence shown here is derived from an EMBL/GenBank/DDBJ whole genome shotgun (WGS) entry which is preliminary data.</text>
</comment>
<name>A0A392TY79_9FABA</name>